<gene>
    <name evidence="3" type="ORF">SAMEA4029010_CIC11G00000001520</name>
</gene>
<evidence type="ECO:0000313" key="3">
    <source>
        <dbReference type="EMBL" id="SGZ55291.1"/>
    </source>
</evidence>
<dbReference type="Pfam" id="PF13821">
    <property type="entry name" value="DUF4187"/>
    <property type="match status" value="1"/>
</dbReference>
<evidence type="ECO:0000256" key="1">
    <source>
        <dbReference type="SAM" id="MobiDB-lite"/>
    </source>
</evidence>
<dbReference type="PROSITE" id="PS50174">
    <property type="entry name" value="G_PATCH"/>
    <property type="match status" value="1"/>
</dbReference>
<dbReference type="GO" id="GO:0003676">
    <property type="term" value="F:nucleic acid binding"/>
    <property type="evidence" value="ECO:0007669"/>
    <property type="project" value="InterPro"/>
</dbReference>
<protein>
    <submittedName>
        <fullName evidence="3">CIC11C00000001520</fullName>
    </submittedName>
</protein>
<keyword evidence="4" id="KW-1185">Reference proteome</keyword>
<sequence>MKRNVFDYESSDEEEPEVKKTKKLVIRPEMGSKTESLGSNLPFQKDKSNFERDCEDFSSESDVDYMSMELRDELGSRPSGPPKKASVNIPMTNSIGLKMMERMGFKLGDTLGARNSAITEPIAIKVKMDRKGIGATRMPDSVAYQHDEYRLTAKDRHVEAKNKKYLVQLQRFCFHESGDDVSISEGMDVEEVNLLWRKCAREMLASTEGRKLLFGEKQVDLEAESKGCHERGVQATHQGSNHQERRRDQAQRKDQVELVKEDEQAHQDEHCVTDSKELDTPLSESLFNSLSITEQLHRLISYTRDTFFYCPYCSVQYKNKEDMQNGCPGPYENDHAELL</sequence>
<dbReference type="PANTHER" id="PTHR21032:SF0">
    <property type="entry name" value="G PATCH DOMAIN-CONTAINING PROTEIN 11"/>
    <property type="match status" value="1"/>
</dbReference>
<proteinExistence type="predicted"/>
<dbReference type="EMBL" id="LT635760">
    <property type="protein sequence ID" value="SGZ55291.1"/>
    <property type="molecule type" value="Genomic_DNA"/>
</dbReference>
<dbReference type="SMART" id="SM00443">
    <property type="entry name" value="G_patch"/>
    <property type="match status" value="1"/>
</dbReference>
<reference evidence="3 4" key="1">
    <citation type="submission" date="2016-10" db="EMBL/GenBank/DDBJ databases">
        <authorList>
            <person name="de Groot N.N."/>
        </authorList>
    </citation>
    <scope>NUCLEOTIDE SEQUENCE [LARGE SCALE GENOMIC DNA]</scope>
    <source>
        <strain evidence="3 4">CBS 141442</strain>
    </source>
</reference>
<evidence type="ECO:0000259" key="2">
    <source>
        <dbReference type="PROSITE" id="PS50174"/>
    </source>
</evidence>
<dbReference type="InterPro" id="IPR000467">
    <property type="entry name" value="G_patch_dom"/>
</dbReference>
<evidence type="ECO:0000313" key="4">
    <source>
        <dbReference type="Proteomes" id="UP000182334"/>
    </source>
</evidence>
<dbReference type="Proteomes" id="UP000182334">
    <property type="component" value="Chromosome V"/>
</dbReference>
<dbReference type="OrthoDB" id="4822at2759"/>
<dbReference type="GO" id="GO:0000776">
    <property type="term" value="C:kinetochore"/>
    <property type="evidence" value="ECO:0007669"/>
    <property type="project" value="TreeGrafter"/>
</dbReference>
<dbReference type="PANTHER" id="PTHR21032">
    <property type="entry name" value="G PATCH DOMAIN-CONTAINING PROTEIN 11"/>
    <property type="match status" value="1"/>
</dbReference>
<dbReference type="SMART" id="SM01173">
    <property type="entry name" value="DUF4187"/>
    <property type="match status" value="1"/>
</dbReference>
<feature type="region of interest" description="Disordered" evidence="1">
    <location>
        <begin position="1"/>
        <end position="58"/>
    </location>
</feature>
<dbReference type="InterPro" id="IPR039249">
    <property type="entry name" value="GPATCH11"/>
</dbReference>
<organism evidence="3 4">
    <name type="scientific">Sungouiella intermedia</name>
    <dbReference type="NCBI Taxonomy" id="45354"/>
    <lineage>
        <taxon>Eukaryota</taxon>
        <taxon>Fungi</taxon>
        <taxon>Dikarya</taxon>
        <taxon>Ascomycota</taxon>
        <taxon>Saccharomycotina</taxon>
        <taxon>Pichiomycetes</taxon>
        <taxon>Metschnikowiaceae</taxon>
        <taxon>Sungouiella</taxon>
    </lineage>
</organism>
<name>A0A1L0BVJ3_9ASCO</name>
<feature type="compositionally biased region" description="Basic and acidic residues" evidence="1">
    <location>
        <begin position="242"/>
        <end position="277"/>
    </location>
</feature>
<dbReference type="Pfam" id="PF01585">
    <property type="entry name" value="G-patch"/>
    <property type="match status" value="1"/>
</dbReference>
<feature type="compositionally biased region" description="Polar residues" evidence="1">
    <location>
        <begin position="33"/>
        <end position="42"/>
    </location>
</feature>
<dbReference type="InterPro" id="IPR025239">
    <property type="entry name" value="DUF4187"/>
</dbReference>
<feature type="region of interest" description="Disordered" evidence="1">
    <location>
        <begin position="225"/>
        <end position="277"/>
    </location>
</feature>
<accession>A0A1L0BVJ3</accession>
<feature type="domain" description="G-patch" evidence="2">
    <location>
        <begin position="92"/>
        <end position="138"/>
    </location>
</feature>
<dbReference type="AlphaFoldDB" id="A0A1L0BVJ3"/>